<proteinExistence type="inferred from homology"/>
<evidence type="ECO:0000256" key="1">
    <source>
        <dbReference type="ARBA" id="ARBA00001946"/>
    </source>
</evidence>
<dbReference type="Pfam" id="PF09827">
    <property type="entry name" value="CRISPR_Cas2"/>
    <property type="match status" value="1"/>
</dbReference>
<dbReference type="AlphaFoldDB" id="A0A483CYW6"/>
<dbReference type="HAMAP" id="MF_01471">
    <property type="entry name" value="Cas2"/>
    <property type="match status" value="1"/>
</dbReference>
<comment type="caution">
    <text evidence="9">The sequence shown here is derived from an EMBL/GenBank/DDBJ whole genome shotgun (WGS) entry which is preliminary data.</text>
</comment>
<keyword evidence="4 8" id="KW-0255">Endonuclease</keyword>
<dbReference type="SUPFAM" id="SSF143430">
    <property type="entry name" value="TTP0101/SSO1404-like"/>
    <property type="match status" value="1"/>
</dbReference>
<dbReference type="PANTHER" id="PTHR34405">
    <property type="entry name" value="CRISPR-ASSOCIATED ENDORIBONUCLEASE CAS2"/>
    <property type="match status" value="1"/>
</dbReference>
<evidence type="ECO:0000256" key="7">
    <source>
        <dbReference type="ARBA" id="ARBA00023118"/>
    </source>
</evidence>
<dbReference type="GO" id="GO:0051607">
    <property type="term" value="P:defense response to virus"/>
    <property type="evidence" value="ECO:0007669"/>
    <property type="project" value="UniProtKB-UniRule"/>
</dbReference>
<dbReference type="GO" id="GO:0043571">
    <property type="term" value="P:maintenance of CRISPR repeat elements"/>
    <property type="evidence" value="ECO:0007669"/>
    <property type="project" value="UniProtKB-UniRule"/>
</dbReference>
<dbReference type="InterPro" id="IPR021127">
    <property type="entry name" value="CRISPR_associated_Cas2"/>
</dbReference>
<reference evidence="9 10" key="1">
    <citation type="submission" date="2017-11" db="EMBL/GenBank/DDBJ databases">
        <title>Isolation and Characterization of Methanofollis Species from Methane Seep Offshore SW Taiwan.</title>
        <authorList>
            <person name="Teng N.-H."/>
            <person name="Lai M.-C."/>
            <person name="Chen S.-C."/>
        </authorList>
    </citation>
    <scope>NUCLEOTIDE SEQUENCE [LARGE SCALE GENOMIC DNA]</scope>
    <source>
        <strain evidence="9 10">FWC-SCC2</strain>
    </source>
</reference>
<comment type="cofactor">
    <cofactor evidence="1 8">
        <name>Mg(2+)</name>
        <dbReference type="ChEBI" id="CHEBI:18420"/>
    </cofactor>
</comment>
<evidence type="ECO:0000256" key="4">
    <source>
        <dbReference type="ARBA" id="ARBA00022759"/>
    </source>
</evidence>
<protein>
    <recommendedName>
        <fullName evidence="8">CRISPR-associated endoribonuclease Cas2</fullName>
        <ecNumber evidence="8">3.1.-.-</ecNumber>
    </recommendedName>
</protein>
<keyword evidence="7 8" id="KW-0051">Antiviral defense</keyword>
<comment type="similarity">
    <text evidence="8">Belongs to the CRISPR-associated endoribonuclease Cas2 protein family.</text>
</comment>
<feature type="binding site" evidence="8">
    <location>
        <position position="8"/>
    </location>
    <ligand>
        <name>Mg(2+)</name>
        <dbReference type="ChEBI" id="CHEBI:18420"/>
        <note>catalytic</note>
    </ligand>
</feature>
<keyword evidence="6 8" id="KW-0460">Magnesium</keyword>
<evidence type="ECO:0000256" key="5">
    <source>
        <dbReference type="ARBA" id="ARBA00022801"/>
    </source>
</evidence>
<dbReference type="Gene3D" id="3.30.70.240">
    <property type="match status" value="1"/>
</dbReference>
<evidence type="ECO:0000256" key="6">
    <source>
        <dbReference type="ARBA" id="ARBA00022842"/>
    </source>
</evidence>
<dbReference type="NCBIfam" id="TIGR01573">
    <property type="entry name" value="cas2"/>
    <property type="match status" value="1"/>
</dbReference>
<dbReference type="GO" id="GO:0016787">
    <property type="term" value="F:hydrolase activity"/>
    <property type="evidence" value="ECO:0007669"/>
    <property type="project" value="UniProtKB-KW"/>
</dbReference>
<keyword evidence="2 8" id="KW-0540">Nuclease</keyword>
<dbReference type="RefSeq" id="WP_130646812.1">
    <property type="nucleotide sequence ID" value="NZ_PGCL01000002.1"/>
</dbReference>
<dbReference type="CDD" id="cd09725">
    <property type="entry name" value="Cas2_I_II_III"/>
    <property type="match status" value="1"/>
</dbReference>
<dbReference type="GO" id="GO:0046872">
    <property type="term" value="F:metal ion binding"/>
    <property type="evidence" value="ECO:0007669"/>
    <property type="project" value="UniProtKB-UniRule"/>
</dbReference>
<dbReference type="GO" id="GO:0004521">
    <property type="term" value="F:RNA endonuclease activity"/>
    <property type="evidence" value="ECO:0007669"/>
    <property type="project" value="InterPro"/>
</dbReference>
<name>A0A483CYW6_9EURY</name>
<evidence type="ECO:0000256" key="3">
    <source>
        <dbReference type="ARBA" id="ARBA00022723"/>
    </source>
</evidence>
<sequence>MFAILVYDVQEGRVAKALKICRKYLIWVQNSVFEGEITEARLRSLKGELMAVLEENNDSVIVYTFENSRYTKRVTWGIERGSVSNII</sequence>
<dbReference type="Proteomes" id="UP000292580">
    <property type="component" value="Unassembled WGS sequence"/>
</dbReference>
<dbReference type="EC" id="3.1.-.-" evidence="8"/>
<evidence type="ECO:0000256" key="8">
    <source>
        <dbReference type="HAMAP-Rule" id="MF_01471"/>
    </source>
</evidence>
<dbReference type="PANTHER" id="PTHR34405:SF1">
    <property type="entry name" value="CRISPR-ASSOCIATED ENDORIBONUCLEASE CAS2"/>
    <property type="match status" value="1"/>
</dbReference>
<keyword evidence="5 8" id="KW-0378">Hydrolase</keyword>
<organism evidence="9 10">
    <name type="scientific">Methanofollis fontis</name>
    <dbReference type="NCBI Taxonomy" id="2052832"/>
    <lineage>
        <taxon>Archaea</taxon>
        <taxon>Methanobacteriati</taxon>
        <taxon>Methanobacteriota</taxon>
        <taxon>Stenosarchaea group</taxon>
        <taxon>Methanomicrobia</taxon>
        <taxon>Methanomicrobiales</taxon>
        <taxon>Methanomicrobiaceae</taxon>
        <taxon>Methanofollis</taxon>
    </lineage>
</organism>
<dbReference type="EMBL" id="PGCL01000002">
    <property type="protein sequence ID" value="TAJ44996.1"/>
    <property type="molecule type" value="Genomic_DNA"/>
</dbReference>
<dbReference type="InterPro" id="IPR019199">
    <property type="entry name" value="Virulence_VapD/CRISPR_Cas2"/>
</dbReference>
<evidence type="ECO:0000313" key="10">
    <source>
        <dbReference type="Proteomes" id="UP000292580"/>
    </source>
</evidence>
<dbReference type="OrthoDB" id="43236at2157"/>
<evidence type="ECO:0000256" key="2">
    <source>
        <dbReference type="ARBA" id="ARBA00022722"/>
    </source>
</evidence>
<accession>A0A483CYW6</accession>
<keyword evidence="3 8" id="KW-0479">Metal-binding</keyword>
<evidence type="ECO:0000313" key="9">
    <source>
        <dbReference type="EMBL" id="TAJ44996.1"/>
    </source>
</evidence>
<comment type="function">
    <text evidence="8">CRISPR (clustered regularly interspaced short palindromic repeat), is an adaptive immune system that provides protection against mobile genetic elements (viruses, transposable elements and conjugative plasmids). CRISPR clusters contain sequences complementary to antecedent mobile elements and target invading nucleic acids. CRISPR clusters are transcribed and processed into CRISPR RNA (crRNA). Functions as a ssRNA-specific endoribonuclease. Involved in the integration of spacer DNA into the CRISPR cassette.</text>
</comment>
<keyword evidence="10" id="KW-1185">Reference proteome</keyword>
<gene>
    <name evidence="8 9" type="primary">cas2</name>
    <name evidence="9" type="ORF">CUJ86_06885</name>
</gene>
<comment type="subunit">
    <text evidence="8">Homodimer, forms a heterotetramer with a Cas1 homodimer.</text>
</comment>